<proteinExistence type="predicted"/>
<evidence type="ECO:0000313" key="2">
    <source>
        <dbReference type="Proteomes" id="UP001500582"/>
    </source>
</evidence>
<accession>A0ABP8HG74</accession>
<evidence type="ECO:0000313" key="1">
    <source>
        <dbReference type="EMBL" id="GAA4338731.1"/>
    </source>
</evidence>
<dbReference type="EMBL" id="BAABFT010000021">
    <property type="protein sequence ID" value="GAA4338731.1"/>
    <property type="molecule type" value="Genomic_DNA"/>
</dbReference>
<gene>
    <name evidence="1" type="ORF">GCM10023149_48910</name>
</gene>
<keyword evidence="2" id="KW-1185">Reference proteome</keyword>
<organism evidence="1 2">
    <name type="scientific">Mucilaginibacter gynuensis</name>
    <dbReference type="NCBI Taxonomy" id="1302236"/>
    <lineage>
        <taxon>Bacteria</taxon>
        <taxon>Pseudomonadati</taxon>
        <taxon>Bacteroidota</taxon>
        <taxon>Sphingobacteriia</taxon>
        <taxon>Sphingobacteriales</taxon>
        <taxon>Sphingobacteriaceae</taxon>
        <taxon>Mucilaginibacter</taxon>
    </lineage>
</organism>
<comment type="caution">
    <text evidence="1">The sequence shown here is derived from an EMBL/GenBank/DDBJ whole genome shotgun (WGS) entry which is preliminary data.</text>
</comment>
<protein>
    <submittedName>
        <fullName evidence="1">Uncharacterized protein</fullName>
    </submittedName>
</protein>
<dbReference type="Proteomes" id="UP001500582">
    <property type="component" value="Unassembled WGS sequence"/>
</dbReference>
<sequence>MLDLLIPRKKHKNNRIILHFPGKGLRVRNVQTTAVPPIEVKWPVLSYDDWSLYIRVATDREYSATAAADTFIATEMLICDAKEIIHYKKAN</sequence>
<reference evidence="2" key="1">
    <citation type="journal article" date="2019" name="Int. J. Syst. Evol. Microbiol.">
        <title>The Global Catalogue of Microorganisms (GCM) 10K type strain sequencing project: providing services to taxonomists for standard genome sequencing and annotation.</title>
        <authorList>
            <consortium name="The Broad Institute Genomics Platform"/>
            <consortium name="The Broad Institute Genome Sequencing Center for Infectious Disease"/>
            <person name="Wu L."/>
            <person name="Ma J."/>
        </authorList>
    </citation>
    <scope>NUCLEOTIDE SEQUENCE [LARGE SCALE GENOMIC DNA]</scope>
    <source>
        <strain evidence="2">JCM 17705</strain>
    </source>
</reference>
<name>A0ABP8HG74_9SPHI</name>